<dbReference type="Proteomes" id="UP000236333">
    <property type="component" value="Unassembled WGS sequence"/>
</dbReference>
<dbReference type="InterPro" id="IPR027417">
    <property type="entry name" value="P-loop_NTPase"/>
</dbReference>
<dbReference type="SUPFAM" id="SSF52540">
    <property type="entry name" value="P-loop containing nucleoside triphosphate hydrolases"/>
    <property type="match status" value="1"/>
</dbReference>
<evidence type="ECO:0000259" key="5">
    <source>
        <dbReference type="Pfam" id="PF13361"/>
    </source>
</evidence>
<evidence type="ECO:0000256" key="2">
    <source>
        <dbReference type="ARBA" id="ARBA00022801"/>
    </source>
</evidence>
<dbReference type="Pfam" id="PF13361">
    <property type="entry name" value="UvrD_C"/>
    <property type="match status" value="1"/>
</dbReference>
<sequence length="551" mass="62073">FHSGGAVIMAIGDVAQNIYEWRGCHGHFLSSLPQRIPEMLEFHLTLNRRCTPEIIAAGNACLRFLRHPPDRLMRPVRGTLGLKPVMDVMEPGRNLGAHVLRVMRRYHGANVTHGDMAVLGRYKQGLFNVEESLIKTNRSGQAVPFINSATVGDVDRCPRRKDGHVTLMTLHQSKGLEWPLVILILWDPTILDEEWRLLYVAFTRARDRLHVIAPNAQTAAACVKRLGDASLFVLPDGAPLEADDALVAVKRVRMELVTGVVDVVRRLTCAHIQELRAASLIPCSRGTVKASPGCKMLKIFKFNAQRSAFSLHEQDEPPQPPAQDDDDVTANGLQIEFGNFVDRYITRLFFLQNLLKDRGRLDSPDTRGRLDSPADLNNLEDRDALLILETVFVTREQLDACTAHADAVQCRLSGRLSLADVLHRLADAGSDRAEIQMLSDALDRVSLHCRHAGTELTDARLAVGRPYMQYHELGRLRTAYNKFVDPAQEKAMFHTYRVSLCSVIIKGRKSMWYHPDAYTWFRQKLSWMLPCIRQYVTDVLSRSTTVLLKPV</sequence>
<comment type="caution">
    <text evidence="6">The sequence shown here is derived from an EMBL/GenBank/DDBJ whole genome shotgun (WGS) entry which is preliminary data.</text>
</comment>
<dbReference type="AlphaFoldDB" id="A0A2J7ZG85"/>
<dbReference type="GO" id="GO:0016787">
    <property type="term" value="F:hydrolase activity"/>
    <property type="evidence" value="ECO:0007669"/>
    <property type="project" value="UniProtKB-KW"/>
</dbReference>
<accession>A0A2J7ZG85</accession>
<keyword evidence="1" id="KW-0547">Nucleotide-binding</keyword>
<keyword evidence="2" id="KW-0378">Hydrolase</keyword>
<gene>
    <name evidence="6" type="ORF">TSOC_014932</name>
</gene>
<feature type="non-terminal residue" evidence="6">
    <location>
        <position position="551"/>
    </location>
</feature>
<reference evidence="6 7" key="1">
    <citation type="journal article" date="2017" name="Mol. Biol. Evol.">
        <title>The 4-celled Tetrabaena socialis nuclear genome reveals the essential components for genetic control of cell number at the origin of multicellularity in the volvocine lineage.</title>
        <authorList>
            <person name="Featherston J."/>
            <person name="Arakaki Y."/>
            <person name="Hanschen E.R."/>
            <person name="Ferris P.J."/>
            <person name="Michod R.E."/>
            <person name="Olson B.J.S.C."/>
            <person name="Nozaki H."/>
            <person name="Durand P.M."/>
        </authorList>
    </citation>
    <scope>NUCLEOTIDE SEQUENCE [LARGE SCALE GENOMIC DNA]</scope>
    <source>
        <strain evidence="6 7">NIES-571</strain>
    </source>
</reference>
<name>A0A2J7ZG85_9CHLO</name>
<feature type="domain" description="UvrD-like helicase C-terminal" evidence="5">
    <location>
        <begin position="144"/>
        <end position="213"/>
    </location>
</feature>
<dbReference type="GO" id="GO:0003677">
    <property type="term" value="F:DNA binding"/>
    <property type="evidence" value="ECO:0007669"/>
    <property type="project" value="InterPro"/>
</dbReference>
<evidence type="ECO:0000256" key="3">
    <source>
        <dbReference type="ARBA" id="ARBA00022806"/>
    </source>
</evidence>
<dbReference type="OrthoDB" id="1470711at2759"/>
<feature type="non-terminal residue" evidence="6">
    <location>
        <position position="1"/>
    </location>
</feature>
<dbReference type="Gene3D" id="3.40.50.300">
    <property type="entry name" value="P-loop containing nucleotide triphosphate hydrolases"/>
    <property type="match status" value="1"/>
</dbReference>
<proteinExistence type="predicted"/>
<keyword evidence="4" id="KW-0067">ATP-binding</keyword>
<evidence type="ECO:0000313" key="6">
    <source>
        <dbReference type="EMBL" id="PNG99294.1"/>
    </source>
</evidence>
<keyword evidence="7" id="KW-1185">Reference proteome</keyword>
<dbReference type="GO" id="GO:0005524">
    <property type="term" value="F:ATP binding"/>
    <property type="evidence" value="ECO:0007669"/>
    <property type="project" value="UniProtKB-KW"/>
</dbReference>
<evidence type="ECO:0000256" key="4">
    <source>
        <dbReference type="ARBA" id="ARBA00022840"/>
    </source>
</evidence>
<protein>
    <submittedName>
        <fullName evidence="6">ATP-dependent DNA helicase UvrD1</fullName>
    </submittedName>
</protein>
<dbReference type="EMBL" id="PGGS01003400">
    <property type="protein sequence ID" value="PNG99294.1"/>
    <property type="molecule type" value="Genomic_DNA"/>
</dbReference>
<evidence type="ECO:0000256" key="1">
    <source>
        <dbReference type="ARBA" id="ARBA00022741"/>
    </source>
</evidence>
<keyword evidence="3 6" id="KW-0347">Helicase</keyword>
<organism evidence="6 7">
    <name type="scientific">Tetrabaena socialis</name>
    <dbReference type="NCBI Taxonomy" id="47790"/>
    <lineage>
        <taxon>Eukaryota</taxon>
        <taxon>Viridiplantae</taxon>
        <taxon>Chlorophyta</taxon>
        <taxon>core chlorophytes</taxon>
        <taxon>Chlorophyceae</taxon>
        <taxon>CS clade</taxon>
        <taxon>Chlamydomonadales</taxon>
        <taxon>Tetrabaenaceae</taxon>
        <taxon>Tetrabaena</taxon>
    </lineage>
</organism>
<dbReference type="InterPro" id="IPR000212">
    <property type="entry name" value="DNA_helicase_UvrD/REP"/>
</dbReference>
<evidence type="ECO:0000313" key="7">
    <source>
        <dbReference type="Proteomes" id="UP000236333"/>
    </source>
</evidence>
<dbReference type="PANTHER" id="PTHR11070">
    <property type="entry name" value="UVRD / RECB / PCRA DNA HELICASE FAMILY MEMBER"/>
    <property type="match status" value="1"/>
</dbReference>
<dbReference type="GO" id="GO:0003678">
    <property type="term" value="F:DNA helicase activity"/>
    <property type="evidence" value="ECO:0007669"/>
    <property type="project" value="InterPro"/>
</dbReference>
<dbReference type="InterPro" id="IPR014017">
    <property type="entry name" value="DNA_helicase_UvrD-like_C"/>
</dbReference>